<dbReference type="GeneID" id="16194109"/>
<organism evidence="2 3">
    <name type="scientific">Halogranum tailed virus 1</name>
    <dbReference type="NCBI Taxonomy" id="1273749"/>
    <lineage>
        <taxon>Viruses</taxon>
        <taxon>Duplodnaviria</taxon>
        <taxon>Heunggongvirae</taxon>
        <taxon>Uroviricota</taxon>
        <taxon>Caudoviricetes</taxon>
        <taxon>Thumleimavirales</taxon>
        <taxon>Halomagnusviridae</taxon>
        <taxon>Hagravirus</taxon>
        <taxon>Hagravirus capitaneum</taxon>
        <taxon>Hagravirus HGTV1</taxon>
    </lineage>
</organism>
<reference evidence="2 3" key="1">
    <citation type="submission" date="2012-12" db="EMBL/GenBank/DDBJ databases">
        <authorList>
            <person name="Sencilo A."/>
            <person name="Jacobs-Sera D."/>
            <person name="Russell D.A."/>
            <person name="Ko C."/>
            <person name="Atanasova N."/>
            <person name="Osterlund E."/>
            <person name="Oksanen H.M."/>
            <person name="Bamford D.H."/>
            <person name="Hatfull G.F."/>
            <person name="Roine E."/>
            <person name="Hendrix R.W."/>
        </authorList>
    </citation>
    <scope>NUCLEOTIDE SEQUENCE [LARGE SCALE GENOMIC DNA]</scope>
</reference>
<keyword evidence="3" id="KW-1185">Reference proteome</keyword>
<gene>
    <name evidence="2" type="primary">2</name>
    <name evidence="2" type="ORF">HGTV1_2</name>
</gene>
<protein>
    <submittedName>
        <fullName evidence="2">Uncharacterized protein</fullName>
    </submittedName>
</protein>
<dbReference type="EMBL" id="KC292026">
    <property type="protein sequence ID" value="AGM11332.1"/>
    <property type="molecule type" value="Genomic_DNA"/>
</dbReference>
<feature type="compositionally biased region" description="Basic and acidic residues" evidence="1">
    <location>
        <begin position="13"/>
        <end position="26"/>
    </location>
</feature>
<dbReference type="Proteomes" id="UP000202786">
    <property type="component" value="Segment"/>
</dbReference>
<proteinExistence type="predicted"/>
<dbReference type="KEGG" id="vg:16194109"/>
<evidence type="ECO:0000313" key="2">
    <source>
        <dbReference type="EMBL" id="AGM11332.1"/>
    </source>
</evidence>
<feature type="region of interest" description="Disordered" evidence="1">
    <location>
        <begin position="13"/>
        <end position="36"/>
    </location>
</feature>
<accession>R4TKY1</accession>
<sequence length="200" mass="23609">MLLAMSEDIHFDSLDREEGNGSRNNEEDWMDGNSRIQDNKWTTSRTTFWPTDVDGQGKKLSDKKRRKFKELRKKHDRFAGEDENYNRKTTIRYGHIMNDVYTFCNICDLPKYQTEAVASIIKDSDISSNNYGGKNYEKIVLAVMSLIVDRDIDDTDNLDQRLILQDEFRDLMDNNKMGSKELRKVRQMVRERVDIHSERL</sequence>
<dbReference type="RefSeq" id="YP_008059210.1">
    <property type="nucleotide sequence ID" value="NC_021328.1"/>
</dbReference>
<evidence type="ECO:0000256" key="1">
    <source>
        <dbReference type="SAM" id="MobiDB-lite"/>
    </source>
</evidence>
<evidence type="ECO:0000313" key="3">
    <source>
        <dbReference type="Proteomes" id="UP000202786"/>
    </source>
</evidence>
<name>R4TKY1_9CAUD</name>